<dbReference type="InParanoid" id="A0A084Q895"/>
<accession>A0A084Q895</accession>
<dbReference type="Proteomes" id="UP000028524">
    <property type="component" value="Unassembled WGS sequence"/>
</dbReference>
<evidence type="ECO:0000313" key="1">
    <source>
        <dbReference type="EMBL" id="KFA60180.1"/>
    </source>
</evidence>
<name>A0A084Q895_STAC4</name>
<dbReference type="EMBL" id="KL661832">
    <property type="protein sequence ID" value="KFA60180.1"/>
    <property type="molecule type" value="Genomic_DNA"/>
</dbReference>
<sequence length="94" mass="10099">MVLDAQHPHDVAKGRPLLDLPDKIGLYLEAALCESQTLQHSHNLGDAILEVGDLGPQVVLCAPYPVLVVVSTEGGQMLSPSRVRHDNLAPAWEA</sequence>
<evidence type="ECO:0000313" key="2">
    <source>
        <dbReference type="Proteomes" id="UP000028524"/>
    </source>
</evidence>
<keyword evidence="2" id="KW-1185">Reference proteome</keyword>
<reference evidence="1 2" key="1">
    <citation type="journal article" date="2014" name="BMC Genomics">
        <title>Comparative genome sequencing reveals chemotype-specific gene clusters in the toxigenic black mold Stachybotrys.</title>
        <authorList>
            <person name="Semeiks J."/>
            <person name="Borek D."/>
            <person name="Otwinowski Z."/>
            <person name="Grishin N.V."/>
        </authorList>
    </citation>
    <scope>NUCLEOTIDE SEQUENCE [LARGE SCALE GENOMIC DNA]</scope>
    <source>
        <strain evidence="1 2">IBT 40285</strain>
    </source>
</reference>
<dbReference type="HOGENOM" id="CLU_2387618_0_0_1"/>
<dbReference type="AlphaFoldDB" id="A0A084Q895"/>
<gene>
    <name evidence="1" type="ORF">S40285_10940</name>
</gene>
<protein>
    <submittedName>
        <fullName evidence="1">Uncharacterized protein</fullName>
    </submittedName>
</protein>
<organism evidence="1 2">
    <name type="scientific">Stachybotrys chlorohalonatus (strain IBT 40285)</name>
    <dbReference type="NCBI Taxonomy" id="1283841"/>
    <lineage>
        <taxon>Eukaryota</taxon>
        <taxon>Fungi</taxon>
        <taxon>Dikarya</taxon>
        <taxon>Ascomycota</taxon>
        <taxon>Pezizomycotina</taxon>
        <taxon>Sordariomycetes</taxon>
        <taxon>Hypocreomycetidae</taxon>
        <taxon>Hypocreales</taxon>
        <taxon>Stachybotryaceae</taxon>
        <taxon>Stachybotrys</taxon>
    </lineage>
</organism>
<proteinExistence type="predicted"/>